<dbReference type="PANTHER" id="PTHR16166:SF93">
    <property type="entry name" value="INTERMEMBRANE LIPID TRANSFER PROTEIN VPS13"/>
    <property type="match status" value="1"/>
</dbReference>
<keyword evidence="7" id="KW-1185">Reference proteome</keyword>
<dbReference type="OrthoDB" id="5999at2759"/>
<dbReference type="InterPro" id="IPR009060">
    <property type="entry name" value="UBA-like_sf"/>
</dbReference>
<evidence type="ECO:0000256" key="3">
    <source>
        <dbReference type="ARBA" id="ARBA00023055"/>
    </source>
</evidence>
<sequence length="3834" mass="423181">MFESVVADVLSRVLGQYVSGIDRESLKVGVWGGNLELRGLQLHAEALEVLFESLGFNLPVTVRQGVVGVLKVQVPWTSLRSKPVQVTLEDISVLARPAADSSPEALLERHARLKQARLDQDDAFREGAWQAAQELSDAGEKAKSKSAGYFSLGTSGLVSKILDNIRIEVHNIFIRYEDPCSVPSKPVCAEIQLARLETHSTDANWQNVFIQDQESPQVFKRIVLKDLALQAFPLLHQGGDSSDPLVQMSPAQASNVDPATMAKMIWQRRRGNSRDQSYILQPVSGELRAAVFREEAYQNYLNGLRSADQIAQAKPKSSLDVCFPKFGVSFDDFQYASLLSVVHHMSSFKSSGIPFQYRSAREKWQWAVHQLLPGFLDRRRQETRLTPEHLHDFRATFEKYETVRVSYIEAKRSSNEKLADSFRASMKGYEVALSYVEVIAWRDLVDMSLVRRLAKPEKKASAMPSLDEKYLIDYTEEESTDEAEEHTPARVSARFGTARGLKVNFGLRVGSITLARGGYPHAGTEFSKLMFHHLNFGLETCHDGSYSMGMSLGKLECWDSRNNVMALHPRDSFDFSNFKNVDQMYLGLPQSVEQILESVCEHTDRPKDNVLDNKLAVGGGLTGTIRSAFGNLTGSQADRDMPCIAGLSLKRRFLPGKKGSNDAPSFSDELIFALSGVDIVFDGAESVVFKSFSFWSPTSEPRRIISFLSSVADARLAELRVRMEHALAESSSKLKVQLKVRAPRFILTGRRTQDPAIILDSGTLSFETLPGGSGPPEGAMSFLDPERATLIRYTKHVLRASNLSVSVVHERRHLKEAKILLEPIECDLVIHGLQNLHLVAAAVPEERIRSSLVKTFLIGRLPSLSVQLSRLNYQHVVGVFSAWASQSAAAARSATSSDEPSAQEDHSFEDEWPIPEREGAADSSIPPRKIGGAEGSVGADSVPLRRTLRPEQSLISLKTRFDFDGLAYKLLEKDDRVFLSGQAKRSHLEILLKSEGPSMAFASSGFEMNEHVNGEMRNRLVYAGPSRPSEDDNSTADLTPSEDTRFLAVEFSRKRQTGVDSQDLVANFDVLRVNINFETYLEILRFFFVSGTKEKTKDAFYAIGINSAADAAKILKENAGDVLDLSAEVIQGLGIVRISTSLKELGVYVGSRKFGGLCSLQLENARTFFERRTDGSLSSRGQLGKLVLLDLSAKSGTFRRVLSYERSSTGNEAQHDLAAARVGDIDKCQDGYIVSIPAASEKQDPWLILKFEGLRGALVTQFLRNVQNYVSAFGRKMQDIVDSDPGGHSRKANGFEKPASALTMASLLDSGEPHSLAFLLQKRSPRLRFSFLVGDVDYILPRDSASFHEGLRFRITRIRISNEELSAVGYRFGFKMALEGINAFALYHPGSEPVPIDPDADATGMRTLLENFHMVVKGDMFRAHVPDESMDSQRVSETSSLEFVYNVPSALPALRLRCFTSSSVLLRMNEAEYSILYFVLTENAAEPASLNFDESHDVGTTDQASGSRKKSEAKTNGNEASTLKSGLASNDDQTAPPALLVLLHVSQLKSVIAQGSSTDARDQLIETSLSSIAGRASVEWTGRFKFELQGRLDYVKDACLRGPDYGIPHAPVELMEASLGSENSQEWEQEPNVQVTYDRGLDMRPVILLFVNGLRMRVAPEIFARLGQLTIPGWPYLPTSKFAVDPPFFGREMTVTLSQPKIELRADAFENDPRALVIGGDFVAKIIWAPVTRDKTVSILTPSLNMSLSALASESLAIPVVYPAQTTMTIELAPTFMRVNIFAENFVARVAVQDVQIIAAIVDRLVRGALLASEASSRARVGISPAVLAMTAGQVRETDVSAIIASFRCVVTDENEASNSYVPVLEFRLRDSVVRSNAPIVTNVESEMSLDLFDRMRGYWVPGIETFRLRLAVNEGSEGAKAIGVRTDDRMDINLTPSTLTGLAQVLKAVQSAIDSVGEGPSQAAGADAEDVQRRRPSVAAYVVRNESGRSLIFQEPASSAERVIANGAQYEVDIAAEDVLLSSETTMAQKQRKDLMQCTVKFHGFLEVSLSLEHSRIACVAFPPDPLEIQALCSKSKNASSQLVTQEMQEVLMVWEVRMEDGVAVGIIRSLARVVNSTAVPIEISDGDTCVVMAPGGHWSVPVYSVNRPLLVRPCIKESVVSLRRLSSIEPADDDSSDFGEIESVFSFSQPLAKIENLREYAWNQITSDSRGSGSQDAAGDGRPLPECDLKIVCRAVQSSEKEFHLSLKPKIDSGTVRELLSRAWVDIHLIPPLVVENALPRPLFFKMFMTQMGPRRSKEFILVDQGVADSAGVYEVFVLNQRDLSDILLEVDFANNDTLDYESVALGKSPQFEEVRPFSLRDSMGYFWCRNSQKPGSAVPLKFERESSCNHQRVVIFADVWLRNRTSKPLLVRSKLPVSLRSTSSTLNYHSKSRYTLALEGRPPGEKPESFAVCTGSLLEFHDIFDNSGQRVSIGNDSGWSANVDVQEVDKYDSVSTTFSYLTLDCRTGRRPFHRTTVVCIRHQLWVENKTSRYIQWCEPAALDNRGILLASHVHHLEPGKRAAVSWDFRKSSAGRSDEDERGLCFRIADSINPASSDWIWSQAIPVEKTLGEVPAKMYRPKTHEQYIARVVSTRLEGGSLLIQVYGEDLDHPPYRIRNYCKTRAIAFRQMTSNKAHPWLLKPGMTTRYAWDDIQAPKRKQLLMIRAIETRRKEVTPGLFRNVEVSSPEFELCIDVVMAVQYDRFGGSDLPLFVRVEMNGPSRIVTFFDDDVHLAALEASSKAAAVLPASRRKISSDIEPKPVPIVAWDDVLSGENAAEGGDTELSLVAADEGTKSVSDDAAEISATTAPSAHQLEVIRDEIVSMDIEVVISAIGISCTNADLDEVCYISLRDIRFHMDESDERRLIITEVGDFQIDNQLKNPSYPVVLWFPRNDSSKDSTAGTRPPAMQLTLDRVKNTKDEIVRVSAFYVAFQQFRVCLEETFALKLYAMTVQMSLGSVDEREPLDDDEESKGFVKSHKTRAISEDDLPPRICIDRLLLAPVKFSLSFSASQNVQLPMRKYRTLIRTLIAVLGNVENAEFELNALELENVFDNVDHFRNLIGKFYLQQVNQNKYQVVASNALLGNASGLFESVSIGARDFFVEPRKAKGSVEFITSVGRGGASLISNTAGGLIGSVGGIPRAMAQGLESAIGDKKYIAEREAMRYNQHRGSQTLATGLLAGTIALGHGIRSGATGLFTNPVEGARQDGFLGFWKGLGKGVAGVALKPLTGALDMIAEPAVGIRNMIVTQRLTDIAEPLRPPRIARGNRLRPYDFRDSLGDAILNAAGRSESNRVGYEAHSIQDRETVLFWLELTSASSSSSRAEETWLIVRRFTRADPLLRRKLKNNEVNVKRAEKSRVALVTTLRLVVATLDGDLVWSCPLENISNTHVSAENKDYLMLGVRNASSPSTSWQRLFCGSQKARDELQQAIRYASESKKSLIPSSGASASSILLGALEIEDFPRDGEEGIGAADGVSLSPSSRNESGLLAHVNVQNQPSAAELLASLDPGIDAIIASHHGWFDHERTCVFHIANDLPETLIVSELVLHSGRWAEAPLERLLAHHKMVFVAQGADSIVSDVRGSFILKTASQRKVVLFFAASMLAEPLLLIRNASPDTFVYQELQARGPCVRMKVVVTDRVLADADKPPTVRKGSSSLSRVNPDTGNRAGFSREPGTRQGRSNEDEKSGDVGQVAQYREIPLKKAGTREKIMSWASGIKRGRSQPLKGSSEHRELQAGSASGVPVAPIVAEKDFEDEVAQLLELGFDEHRARMALFRTDGDVIKAVDMLISGV</sequence>
<feature type="compositionally biased region" description="Polar residues" evidence="4">
    <location>
        <begin position="1514"/>
        <end position="1530"/>
    </location>
</feature>
<dbReference type="InterPro" id="IPR015940">
    <property type="entry name" value="UBA"/>
</dbReference>
<evidence type="ECO:0000256" key="2">
    <source>
        <dbReference type="ARBA" id="ARBA00022448"/>
    </source>
</evidence>
<evidence type="ECO:0000313" key="6">
    <source>
        <dbReference type="EMBL" id="KAA8494978.1"/>
    </source>
</evidence>
<feature type="domain" description="UBA" evidence="5">
    <location>
        <begin position="3792"/>
        <end position="3833"/>
    </location>
</feature>
<dbReference type="GO" id="GO:0006623">
    <property type="term" value="P:protein targeting to vacuole"/>
    <property type="evidence" value="ECO:0007669"/>
    <property type="project" value="TreeGrafter"/>
</dbReference>
<keyword evidence="3" id="KW-0445">Lipid transport</keyword>
<comment type="similarity">
    <text evidence="1">Belongs to the VPS13 family.</text>
</comment>
<evidence type="ECO:0000256" key="4">
    <source>
        <dbReference type="SAM" id="MobiDB-lite"/>
    </source>
</evidence>
<dbReference type="InterPro" id="IPR026854">
    <property type="entry name" value="VPS13_N"/>
</dbReference>
<dbReference type="Proteomes" id="UP000324585">
    <property type="component" value="Unassembled WGS sequence"/>
</dbReference>
<proteinExistence type="inferred from homology"/>
<dbReference type="PROSITE" id="PS50030">
    <property type="entry name" value="UBA"/>
    <property type="match status" value="1"/>
</dbReference>
<dbReference type="Pfam" id="PF25036">
    <property type="entry name" value="VPS13_VAB"/>
    <property type="match status" value="1"/>
</dbReference>
<evidence type="ECO:0000256" key="1">
    <source>
        <dbReference type="ARBA" id="ARBA00006545"/>
    </source>
</evidence>
<dbReference type="InterPro" id="IPR026847">
    <property type="entry name" value="VPS13"/>
</dbReference>
<feature type="region of interest" description="Disordered" evidence="4">
    <location>
        <begin position="3687"/>
        <end position="3735"/>
    </location>
</feature>
<dbReference type="SUPFAM" id="SSF46934">
    <property type="entry name" value="UBA-like"/>
    <property type="match status" value="1"/>
</dbReference>
<feature type="compositionally biased region" description="Polar residues" evidence="4">
    <location>
        <begin position="3694"/>
        <end position="3706"/>
    </location>
</feature>
<feature type="region of interest" description="Disordered" evidence="4">
    <location>
        <begin position="3761"/>
        <end position="3780"/>
    </location>
</feature>
<dbReference type="EMBL" id="VRMN01000004">
    <property type="protein sequence ID" value="KAA8494978.1"/>
    <property type="molecule type" value="Genomic_DNA"/>
</dbReference>
<feature type="region of interest" description="Disordered" evidence="4">
    <location>
        <begin position="1491"/>
        <end position="1530"/>
    </location>
</feature>
<dbReference type="Gene3D" id="1.10.8.10">
    <property type="entry name" value="DNA helicase RuvA subunit, C-terminal domain"/>
    <property type="match status" value="1"/>
</dbReference>
<name>A0A5J4YUV5_PORPP</name>
<accession>A0A5J4YUV5</accession>
<reference evidence="7" key="1">
    <citation type="journal article" date="2019" name="Nat. Commun.">
        <title>Expansion of phycobilisome linker gene families in mesophilic red algae.</title>
        <authorList>
            <person name="Lee J."/>
            <person name="Kim D."/>
            <person name="Bhattacharya D."/>
            <person name="Yoon H.S."/>
        </authorList>
    </citation>
    <scope>NUCLEOTIDE SEQUENCE [LARGE SCALE GENOMIC DNA]</scope>
    <source>
        <strain evidence="7">CCMP 1328</strain>
    </source>
</reference>
<comment type="caution">
    <text evidence="6">The sequence shown here is derived from an EMBL/GenBank/DDBJ whole genome shotgun (WGS) entry which is preliminary data.</text>
</comment>
<feature type="region of interest" description="Disordered" evidence="4">
    <location>
        <begin position="893"/>
        <end position="940"/>
    </location>
</feature>
<dbReference type="InterPro" id="IPR009543">
    <property type="entry name" value="VPS13_VAB"/>
</dbReference>
<gene>
    <name evidence="6" type="ORF">FVE85_3219</name>
</gene>
<dbReference type="OMA" id="KRHEQYI"/>
<keyword evidence="2" id="KW-0813">Transport</keyword>
<protein>
    <submittedName>
        <fullName evidence="6">Putative vacuolar protein sorting-associated protein 13A</fullName>
    </submittedName>
</protein>
<dbReference type="Pfam" id="PF00627">
    <property type="entry name" value="UBA"/>
    <property type="match status" value="1"/>
</dbReference>
<dbReference type="GO" id="GO:0006869">
    <property type="term" value="P:lipid transport"/>
    <property type="evidence" value="ECO:0007669"/>
    <property type="project" value="UniProtKB-KW"/>
</dbReference>
<dbReference type="SMART" id="SM00165">
    <property type="entry name" value="UBA"/>
    <property type="match status" value="1"/>
</dbReference>
<dbReference type="GO" id="GO:0045053">
    <property type="term" value="P:protein retention in Golgi apparatus"/>
    <property type="evidence" value="ECO:0007669"/>
    <property type="project" value="TreeGrafter"/>
</dbReference>
<organism evidence="6 7">
    <name type="scientific">Porphyridium purpureum</name>
    <name type="common">Red alga</name>
    <name type="synonym">Porphyridium cruentum</name>
    <dbReference type="NCBI Taxonomy" id="35688"/>
    <lineage>
        <taxon>Eukaryota</taxon>
        <taxon>Rhodophyta</taxon>
        <taxon>Bangiophyceae</taxon>
        <taxon>Porphyridiales</taxon>
        <taxon>Porphyridiaceae</taxon>
        <taxon>Porphyridium</taxon>
    </lineage>
</organism>
<dbReference type="Pfam" id="PF12624">
    <property type="entry name" value="VPS13_N"/>
    <property type="match status" value="1"/>
</dbReference>
<evidence type="ECO:0000259" key="5">
    <source>
        <dbReference type="PROSITE" id="PS50030"/>
    </source>
</evidence>
<evidence type="ECO:0000313" key="7">
    <source>
        <dbReference type="Proteomes" id="UP000324585"/>
    </source>
</evidence>
<dbReference type="PANTHER" id="PTHR16166">
    <property type="entry name" value="VACUOLAR PROTEIN SORTING-ASSOCIATED PROTEIN VPS13"/>
    <property type="match status" value="1"/>
</dbReference>